<accession>A0AAE3QAR2</accession>
<keyword evidence="1" id="KW-0732">Signal</keyword>
<dbReference type="Gene3D" id="3.90.1210.10">
    <property type="entry name" value="Antifreeze-like/N-acetylneuraminic acid synthase C-terminal domain"/>
    <property type="match status" value="1"/>
</dbReference>
<comment type="subcellular location">
    <subcellularLocation>
        <location evidence="1">Periplasm</location>
    </subcellularLocation>
</comment>
<evidence type="ECO:0000313" key="3">
    <source>
        <dbReference type="EMBL" id="MDI7922322.1"/>
    </source>
</evidence>
<dbReference type="NCBIfam" id="TIGR03170">
    <property type="entry name" value="flgA_cterm"/>
    <property type="match status" value="1"/>
</dbReference>
<dbReference type="InterPro" id="IPR039246">
    <property type="entry name" value="Flagellar_FlgA"/>
</dbReference>
<keyword evidence="3" id="KW-0282">Flagellum</keyword>
<reference evidence="3" key="1">
    <citation type="submission" date="2022-03" db="EMBL/GenBank/DDBJ databases">
        <title>Fererhizobium litorale gen. nov., sp. nov., isolated from sandy sediments of the Sea of Japan seashore.</title>
        <authorList>
            <person name="Romanenko L."/>
            <person name="Kurilenko V."/>
            <person name="Otstavnykh N."/>
            <person name="Svetashev V."/>
            <person name="Tekutyeva L."/>
            <person name="Isaeva M."/>
            <person name="Mikhailov V."/>
        </authorList>
    </citation>
    <scope>NUCLEOTIDE SEQUENCE</scope>
    <source>
        <strain evidence="3">KMM 9576</strain>
    </source>
</reference>
<dbReference type="CDD" id="cd11614">
    <property type="entry name" value="SAF_CpaB_FlgA_like"/>
    <property type="match status" value="1"/>
</dbReference>
<dbReference type="EMBL" id="JALDYZ010000004">
    <property type="protein sequence ID" value="MDI7922322.1"/>
    <property type="molecule type" value="Genomic_DNA"/>
</dbReference>
<feature type="signal peptide" evidence="1">
    <location>
        <begin position="1"/>
        <end position="27"/>
    </location>
</feature>
<keyword evidence="1" id="KW-0574">Periplasm</keyword>
<dbReference type="PANTHER" id="PTHR36307:SF1">
    <property type="entry name" value="FLAGELLA BASAL BODY P-RING FORMATION PROTEIN FLGA"/>
    <property type="match status" value="1"/>
</dbReference>
<organism evidence="3 4">
    <name type="scientific">Ferirhizobium litorale</name>
    <dbReference type="NCBI Taxonomy" id="2927786"/>
    <lineage>
        <taxon>Bacteria</taxon>
        <taxon>Pseudomonadati</taxon>
        <taxon>Pseudomonadota</taxon>
        <taxon>Alphaproteobacteria</taxon>
        <taxon>Hyphomicrobiales</taxon>
        <taxon>Rhizobiaceae</taxon>
        <taxon>Ferirhizobium</taxon>
    </lineage>
</organism>
<evidence type="ECO:0000313" key="4">
    <source>
        <dbReference type="Proteomes" id="UP001161580"/>
    </source>
</evidence>
<protein>
    <recommendedName>
        <fullName evidence="1">Flagella basal body P-ring formation protein FlgA</fullName>
    </recommendedName>
</protein>
<evidence type="ECO:0000259" key="2">
    <source>
        <dbReference type="Pfam" id="PF13144"/>
    </source>
</evidence>
<dbReference type="GO" id="GO:0044780">
    <property type="term" value="P:bacterial-type flagellum assembly"/>
    <property type="evidence" value="ECO:0007669"/>
    <property type="project" value="InterPro"/>
</dbReference>
<keyword evidence="3" id="KW-0966">Cell projection</keyword>
<dbReference type="GO" id="GO:0042597">
    <property type="term" value="C:periplasmic space"/>
    <property type="evidence" value="ECO:0007669"/>
    <property type="project" value="UniProtKB-SubCell"/>
</dbReference>
<gene>
    <name evidence="3" type="primary">flgA</name>
    <name evidence="3" type="ORF">MRS75_09515</name>
</gene>
<feature type="domain" description="Flagella basal body P-ring formation protein FlgA SAF" evidence="2">
    <location>
        <begin position="37"/>
        <end position="158"/>
    </location>
</feature>
<dbReference type="AlphaFoldDB" id="A0AAE3QAR2"/>
<name>A0AAE3QAR2_9HYPH</name>
<keyword evidence="3" id="KW-0969">Cilium</keyword>
<keyword evidence="4" id="KW-1185">Reference proteome</keyword>
<comment type="function">
    <text evidence="1">Involved in the assembly process of the P-ring formation. It may associate with FlgF on the rod constituting a structure essential for the P-ring assembly or may act as a modulator protein for the P-ring assembly.</text>
</comment>
<evidence type="ECO:0000256" key="1">
    <source>
        <dbReference type="RuleBase" id="RU362063"/>
    </source>
</evidence>
<keyword evidence="1" id="KW-1005">Bacterial flagellum biogenesis</keyword>
<sequence>MMFRRTRHTTGKVFALALMIALPLVSAASASGDRGHAVVPTAIIYPGEVVNAGRLEEVKVTNPNLSGDYARSIGEVIGLISTRTLLPGRTISVSSLREPFAVTRGSNVRLTFTIGNLLISAAGSPLMDASIGDVIRVRNLDSGIIVSGTVMADGTVQVVAK</sequence>
<proteinExistence type="inferred from homology"/>
<dbReference type="Proteomes" id="UP001161580">
    <property type="component" value="Unassembled WGS sequence"/>
</dbReference>
<comment type="similarity">
    <text evidence="1">Belongs to the FlgA family.</text>
</comment>
<dbReference type="Gene3D" id="2.30.30.760">
    <property type="match status" value="1"/>
</dbReference>
<comment type="caution">
    <text evidence="3">The sequence shown here is derived from an EMBL/GenBank/DDBJ whole genome shotgun (WGS) entry which is preliminary data.</text>
</comment>
<dbReference type="Pfam" id="PF13144">
    <property type="entry name" value="ChapFlgA"/>
    <property type="match status" value="1"/>
</dbReference>
<dbReference type="RefSeq" id="WP_311787736.1">
    <property type="nucleotide sequence ID" value="NZ_JALDYY010000011.1"/>
</dbReference>
<dbReference type="PANTHER" id="PTHR36307">
    <property type="entry name" value="FLAGELLA BASAL BODY P-RING FORMATION PROTEIN FLGA"/>
    <property type="match status" value="1"/>
</dbReference>
<feature type="chain" id="PRO_5041770643" description="Flagella basal body P-ring formation protein FlgA" evidence="1">
    <location>
        <begin position="28"/>
        <end position="161"/>
    </location>
</feature>
<dbReference type="InterPro" id="IPR017585">
    <property type="entry name" value="SAF_FlgA"/>
</dbReference>